<evidence type="ECO:0000256" key="1">
    <source>
        <dbReference type="SAM" id="MobiDB-lite"/>
    </source>
</evidence>
<dbReference type="AlphaFoldDB" id="A0A6A6TLZ3"/>
<accession>A0A6A6TLZ3</accession>
<gene>
    <name evidence="2" type="ORF">K491DRAFT_149618</name>
</gene>
<proteinExistence type="predicted"/>
<dbReference type="EMBL" id="MU004305">
    <property type="protein sequence ID" value="KAF2659604.1"/>
    <property type="molecule type" value="Genomic_DNA"/>
</dbReference>
<keyword evidence="3" id="KW-1185">Reference proteome</keyword>
<protein>
    <submittedName>
        <fullName evidence="2">Uncharacterized protein</fullName>
    </submittedName>
</protein>
<evidence type="ECO:0000313" key="3">
    <source>
        <dbReference type="Proteomes" id="UP000799324"/>
    </source>
</evidence>
<sequence>MLRVAPLPDLHPIDNPPCQNALCHRIPFHPSIHSAGLPYATPSSPMPIIMPTPNPTSRSTNPHTSSRVSTSSHRSDQIHRPPYAKSRSRNIARSPRQSSRFPRRKGCANRILNKTKDLAALHSSLPTLDLCAAYSYCMK</sequence>
<reference evidence="2" key="1">
    <citation type="journal article" date="2020" name="Stud. Mycol.">
        <title>101 Dothideomycetes genomes: a test case for predicting lifestyles and emergence of pathogens.</title>
        <authorList>
            <person name="Haridas S."/>
            <person name="Albert R."/>
            <person name="Binder M."/>
            <person name="Bloem J."/>
            <person name="Labutti K."/>
            <person name="Salamov A."/>
            <person name="Andreopoulos B."/>
            <person name="Baker S."/>
            <person name="Barry K."/>
            <person name="Bills G."/>
            <person name="Bluhm B."/>
            <person name="Cannon C."/>
            <person name="Castanera R."/>
            <person name="Culley D."/>
            <person name="Daum C."/>
            <person name="Ezra D."/>
            <person name="Gonzalez J."/>
            <person name="Henrissat B."/>
            <person name="Kuo A."/>
            <person name="Liang C."/>
            <person name="Lipzen A."/>
            <person name="Lutzoni F."/>
            <person name="Magnuson J."/>
            <person name="Mondo S."/>
            <person name="Nolan M."/>
            <person name="Ohm R."/>
            <person name="Pangilinan J."/>
            <person name="Park H.-J."/>
            <person name="Ramirez L."/>
            <person name="Alfaro M."/>
            <person name="Sun H."/>
            <person name="Tritt A."/>
            <person name="Yoshinaga Y."/>
            <person name="Zwiers L.-H."/>
            <person name="Turgeon B."/>
            <person name="Goodwin S."/>
            <person name="Spatafora J."/>
            <person name="Crous P."/>
            <person name="Grigoriev I."/>
        </authorList>
    </citation>
    <scope>NUCLEOTIDE SEQUENCE</scope>
    <source>
        <strain evidence="2">CBS 122681</strain>
    </source>
</reference>
<feature type="compositionally biased region" description="Pro residues" evidence="1">
    <location>
        <begin position="44"/>
        <end position="54"/>
    </location>
</feature>
<dbReference type="Proteomes" id="UP000799324">
    <property type="component" value="Unassembled WGS sequence"/>
</dbReference>
<evidence type="ECO:0000313" key="2">
    <source>
        <dbReference type="EMBL" id="KAF2659604.1"/>
    </source>
</evidence>
<feature type="region of interest" description="Disordered" evidence="1">
    <location>
        <begin position="36"/>
        <end position="106"/>
    </location>
</feature>
<organism evidence="2 3">
    <name type="scientific">Lophiostoma macrostomum CBS 122681</name>
    <dbReference type="NCBI Taxonomy" id="1314788"/>
    <lineage>
        <taxon>Eukaryota</taxon>
        <taxon>Fungi</taxon>
        <taxon>Dikarya</taxon>
        <taxon>Ascomycota</taxon>
        <taxon>Pezizomycotina</taxon>
        <taxon>Dothideomycetes</taxon>
        <taxon>Pleosporomycetidae</taxon>
        <taxon>Pleosporales</taxon>
        <taxon>Lophiostomataceae</taxon>
        <taxon>Lophiostoma</taxon>
    </lineage>
</organism>
<name>A0A6A6TLZ3_9PLEO</name>
<feature type="compositionally biased region" description="Low complexity" evidence="1">
    <location>
        <begin position="55"/>
        <end position="72"/>
    </location>
</feature>